<protein>
    <recommendedName>
        <fullName evidence="6">Mutator family transposase</fullName>
    </recommendedName>
</protein>
<keyword evidence="4 6" id="KW-0238">DNA-binding</keyword>
<dbReference type="GO" id="GO:0006313">
    <property type="term" value="P:DNA transposition"/>
    <property type="evidence" value="ECO:0007669"/>
    <property type="project" value="UniProtKB-UniRule"/>
</dbReference>
<dbReference type="EMBL" id="AP028679">
    <property type="protein sequence ID" value="BEQ15973.1"/>
    <property type="molecule type" value="Genomic_DNA"/>
</dbReference>
<keyword evidence="5 6" id="KW-0233">DNA recombination</keyword>
<evidence type="ECO:0000256" key="5">
    <source>
        <dbReference type="ARBA" id="ARBA00023172"/>
    </source>
</evidence>
<accession>A0AAU9F1A9</accession>
<evidence type="ECO:0000256" key="2">
    <source>
        <dbReference type="ARBA" id="ARBA00010961"/>
    </source>
</evidence>
<keyword evidence="8" id="KW-1185">Reference proteome</keyword>
<name>A0AAU9F1A9_9BACT</name>
<comment type="similarity">
    <text evidence="2 6">Belongs to the transposase mutator family.</text>
</comment>
<organism evidence="7 8">
    <name type="scientific">Desulfoferula mesophila</name>
    <dbReference type="NCBI Taxonomy" id="3058419"/>
    <lineage>
        <taxon>Bacteria</taxon>
        <taxon>Pseudomonadati</taxon>
        <taxon>Thermodesulfobacteriota</taxon>
        <taxon>Desulfarculia</taxon>
        <taxon>Desulfarculales</taxon>
        <taxon>Desulfarculaceae</taxon>
        <taxon>Desulfoferula</taxon>
    </lineage>
</organism>
<dbReference type="AlphaFoldDB" id="A0AAU9F1A9"/>
<dbReference type="KEGG" id="dmp:FAK_30390"/>
<dbReference type="GO" id="GO:0004803">
    <property type="term" value="F:transposase activity"/>
    <property type="evidence" value="ECO:0007669"/>
    <property type="project" value="UniProtKB-UniRule"/>
</dbReference>
<gene>
    <name evidence="7" type="ORF">FAK_30390</name>
</gene>
<evidence type="ECO:0000256" key="1">
    <source>
        <dbReference type="ARBA" id="ARBA00002190"/>
    </source>
</evidence>
<evidence type="ECO:0000256" key="4">
    <source>
        <dbReference type="ARBA" id="ARBA00023125"/>
    </source>
</evidence>
<keyword evidence="3 6" id="KW-0815">Transposition</keyword>
<proteinExistence type="inferred from homology"/>
<dbReference type="Pfam" id="PF00872">
    <property type="entry name" value="Transposase_mut"/>
    <property type="match status" value="1"/>
</dbReference>
<evidence type="ECO:0000313" key="7">
    <source>
        <dbReference type="EMBL" id="BEQ15973.1"/>
    </source>
</evidence>
<keyword evidence="6" id="KW-0814">Transposable element</keyword>
<dbReference type="InterPro" id="IPR001207">
    <property type="entry name" value="Transposase_mutator"/>
</dbReference>
<comment type="function">
    <text evidence="1 6">Required for the transposition of the insertion element.</text>
</comment>
<sequence>MAIKDGQIEISVPRDRQGTFEPQLIKKGQRRIKGFDEKVISMCARRMAVREIQGLLKDVYAVMEEVREWQARPLDPLFP</sequence>
<dbReference type="GO" id="GO:0003677">
    <property type="term" value="F:DNA binding"/>
    <property type="evidence" value="ECO:0007669"/>
    <property type="project" value="UniProtKB-UniRule"/>
</dbReference>
<evidence type="ECO:0000256" key="3">
    <source>
        <dbReference type="ARBA" id="ARBA00022578"/>
    </source>
</evidence>
<dbReference type="PANTHER" id="PTHR33217">
    <property type="entry name" value="TRANSPOSASE FOR INSERTION SEQUENCE ELEMENT IS1081"/>
    <property type="match status" value="1"/>
</dbReference>
<reference evidence="8" key="1">
    <citation type="journal article" date="2023" name="Arch. Microbiol.">
        <title>Desulfoferula mesophilus gen. nov. sp. nov., a mesophilic sulfate-reducing bacterium isolated from a brackish lake sediment.</title>
        <authorList>
            <person name="Watanabe T."/>
            <person name="Yabe T."/>
            <person name="Tsuji J.M."/>
            <person name="Fukui M."/>
        </authorList>
    </citation>
    <scope>NUCLEOTIDE SEQUENCE [LARGE SCALE GENOMIC DNA]</scope>
    <source>
        <strain evidence="8">12FAK</strain>
    </source>
</reference>
<evidence type="ECO:0000313" key="8">
    <source>
        <dbReference type="Proteomes" id="UP001366166"/>
    </source>
</evidence>
<evidence type="ECO:0000256" key="6">
    <source>
        <dbReference type="RuleBase" id="RU365089"/>
    </source>
</evidence>
<dbReference type="Proteomes" id="UP001366166">
    <property type="component" value="Chromosome"/>
</dbReference>
<dbReference type="PANTHER" id="PTHR33217:SF5">
    <property type="entry name" value="MUTATOR FAMILY TRANSPOSASE"/>
    <property type="match status" value="1"/>
</dbReference>